<organism evidence="1 2">
    <name type="scientific">Arthrobacter yangruifuii</name>
    <dbReference type="NCBI Taxonomy" id="2606616"/>
    <lineage>
        <taxon>Bacteria</taxon>
        <taxon>Bacillati</taxon>
        <taxon>Actinomycetota</taxon>
        <taxon>Actinomycetes</taxon>
        <taxon>Micrococcales</taxon>
        <taxon>Micrococcaceae</taxon>
        <taxon>Arthrobacter</taxon>
    </lineage>
</organism>
<dbReference type="Pfam" id="PF09438">
    <property type="entry name" value="DUF2017"/>
    <property type="match status" value="1"/>
</dbReference>
<protein>
    <submittedName>
        <fullName evidence="1">DUF2017 family protein</fullName>
    </submittedName>
</protein>
<comment type="caution">
    <text evidence="1">The sequence shown here is derived from an EMBL/GenBank/DDBJ whole genome shotgun (WGS) entry which is preliminary data.</text>
</comment>
<accession>A0A5N6ME00</accession>
<dbReference type="RefSeq" id="WP_146361545.1">
    <property type="nucleotide sequence ID" value="NZ_VOAL01000001.1"/>
</dbReference>
<dbReference type="InterPro" id="IPR018561">
    <property type="entry name" value="AosR"/>
</dbReference>
<dbReference type="Proteomes" id="UP000326852">
    <property type="component" value="Unassembled WGS sequence"/>
</dbReference>
<sequence length="185" mass="20342">MATGFKLTRKGITANLEPGERDLLRKLFTDVQELLEPDTAADSDPLAAMVGIDSSAAVPEDSALLRLLPNGTAGSDEDALEFRRFTERSLRESKQGALRAAALQLEAAPLRLDTEQAQLFARALNDVRLVLADRLGIDDDEAAERLHDITDPSKAEDVDGYLALVYNFVTWMQETLMQALLDSLR</sequence>
<dbReference type="AlphaFoldDB" id="A0A5N6ME00"/>
<evidence type="ECO:0000313" key="1">
    <source>
        <dbReference type="EMBL" id="KAD3436323.1"/>
    </source>
</evidence>
<keyword evidence="2" id="KW-1185">Reference proteome</keyword>
<name>A0A5N6ME00_9MICC</name>
<dbReference type="OrthoDB" id="3268479at2"/>
<gene>
    <name evidence="1" type="ORF">GD627_16115</name>
</gene>
<evidence type="ECO:0000313" key="2">
    <source>
        <dbReference type="Proteomes" id="UP000326852"/>
    </source>
</evidence>
<dbReference type="EMBL" id="VTFX01000007">
    <property type="protein sequence ID" value="KAD3436323.1"/>
    <property type="molecule type" value="Genomic_DNA"/>
</dbReference>
<reference evidence="1 2" key="1">
    <citation type="submission" date="2019-08" db="EMBL/GenBank/DDBJ databases">
        <title>Arthrobacter sp. nov., isolated from plateau pika and Tibetan wild ass.</title>
        <authorList>
            <person name="Ge Y."/>
        </authorList>
    </citation>
    <scope>NUCLEOTIDE SEQUENCE [LARGE SCALE GENOMIC DNA]</scope>
    <source>
        <strain evidence="1 2">785</strain>
    </source>
</reference>
<proteinExistence type="predicted"/>